<evidence type="ECO:0000256" key="1">
    <source>
        <dbReference type="SAM" id="MobiDB-lite"/>
    </source>
</evidence>
<reference evidence="6" key="2">
    <citation type="submission" date="2016-12" db="EMBL/GenBank/DDBJ databases">
        <authorList>
            <person name="Gaudriault S."/>
        </authorList>
    </citation>
    <scope>NUCLEOTIDE SEQUENCE [LARGE SCALE GENOMIC DNA]</scope>
    <source>
        <strain evidence="6">HGB1681 (deposited as PTA-6826 in the American Type Culture Collection)</strain>
    </source>
</reference>
<dbReference type="GO" id="GO:0019867">
    <property type="term" value="C:outer membrane"/>
    <property type="evidence" value="ECO:0007669"/>
    <property type="project" value="InterPro"/>
</dbReference>
<dbReference type="EMBL" id="FTLG01000089">
    <property type="protein sequence ID" value="SIP73243.1"/>
    <property type="molecule type" value="Genomic_DNA"/>
</dbReference>
<feature type="domain" description="Trimeric autotransporter adhesin YadA-like stalk" evidence="3">
    <location>
        <begin position="398"/>
        <end position="421"/>
    </location>
</feature>
<proteinExistence type="predicted"/>
<dbReference type="InterPro" id="IPR011049">
    <property type="entry name" value="Serralysin-like_metalloprot_C"/>
</dbReference>
<keyword evidence="7" id="KW-1185">Reference proteome</keyword>
<dbReference type="CDD" id="cd12820">
    <property type="entry name" value="LbR_YadA-like"/>
    <property type="match status" value="1"/>
</dbReference>
<evidence type="ECO:0000259" key="3">
    <source>
        <dbReference type="Pfam" id="PF05662"/>
    </source>
</evidence>
<dbReference type="AlphaFoldDB" id="A0A1N6MWG5"/>
<feature type="region of interest" description="Disordered" evidence="1">
    <location>
        <begin position="1"/>
        <end position="39"/>
    </location>
</feature>
<dbReference type="Proteomes" id="UP000224871">
    <property type="component" value="Unassembled WGS sequence"/>
</dbReference>
<protein>
    <submittedName>
        <fullName evidence="5">Uncharacterized protein</fullName>
    </submittedName>
</protein>
<evidence type="ECO:0000313" key="4">
    <source>
        <dbReference type="EMBL" id="PHM35944.1"/>
    </source>
</evidence>
<sequence>MNGCENDRTLGNRPMRRGKPGESAYEFWKEHQPSGSDTSECAFEKYMEGKTGESAYEFWKEQQSRGSDTSKKAFEKYMEGKTGESAYEFWKSKQPVGADTSEKAFEKYMEGKTGESAYEFWKSKQPVGADTSEKAFEDSMKGKVGPTIEDKISAKDASIITTQTTVDETHKTTTIGVQLSNQKGNALTLEKDGLFSAGGTGKGASVSAKEDNVLFSEDDGLYVPKQSFLYTQFQVKTDSQKPDDPTKVSLFIANDVSNGLTYSEKGLYVVGITKEVARYLSVAADSEVGDLSANTTAPHGGIALGVNATGTGAQAIALGISAQAIYDQTIAIGLSAQSTEKGAIAIGKKSSAFENAIAVGNEAQVTAKGSVAIGYQSSVTTPDTVSIGNVGANLQRTLTNVAAGTLPYDAVNVEQLQKVVNVKELPSTKENPVDFNTLSGPMTYIIWEGDYDATTNPTPNTIKNGPTSDPSAKIRVIVSGNGSYQIALIPNGVVVRDFMSASIDFTQWADLLNSNMAQIYIQDIAGSYWLASNNIFSKDQEDKVFTEGKPDVIFSGFKKVNPQDKMGEYRGGVIGFAHDGRVKLYLDTTILGDTLPPQDLYSLATISDAYKNNKDNIVSLLPADASLGDVIKTLNQVIQLLSNANMLTLTSNK</sequence>
<dbReference type="SUPFAM" id="SSF101967">
    <property type="entry name" value="Adhesin YadA, collagen-binding domain"/>
    <property type="match status" value="1"/>
</dbReference>
<reference evidence="5" key="1">
    <citation type="submission" date="2016-12" db="EMBL/GenBank/DDBJ databases">
        <authorList>
            <person name="Song W.-J."/>
            <person name="Kurnit D.M."/>
        </authorList>
    </citation>
    <scope>NUCLEOTIDE SEQUENCE [LARGE SCALE GENOMIC DNA]</scope>
    <source>
        <strain evidence="5">HGB1681</strain>
    </source>
</reference>
<evidence type="ECO:0000313" key="7">
    <source>
        <dbReference type="Proteomes" id="UP000224871"/>
    </source>
</evidence>
<evidence type="ECO:0000313" key="6">
    <source>
        <dbReference type="Proteomes" id="UP000196435"/>
    </source>
</evidence>
<dbReference type="Proteomes" id="UP000196435">
    <property type="component" value="Unassembled WGS sequence"/>
</dbReference>
<feature type="domain" description="Trimeric autotransporter adhesin YadA-like head" evidence="2">
    <location>
        <begin position="328"/>
        <end position="349"/>
    </location>
</feature>
<evidence type="ECO:0000313" key="5">
    <source>
        <dbReference type="EMBL" id="SIP73243.1"/>
    </source>
</evidence>
<dbReference type="Pfam" id="PF05662">
    <property type="entry name" value="YadA_stalk"/>
    <property type="match status" value="1"/>
</dbReference>
<evidence type="ECO:0000259" key="2">
    <source>
        <dbReference type="Pfam" id="PF05658"/>
    </source>
</evidence>
<accession>A0A1N6MWG5</accession>
<dbReference type="InterPro" id="IPR008635">
    <property type="entry name" value="Coiled_stalk_dom"/>
</dbReference>
<name>A0A1N6MWG5_9GAMM</name>
<feature type="domain" description="Trimeric autotransporter adhesin YadA-like head" evidence="2">
    <location>
        <begin position="354"/>
        <end position="377"/>
    </location>
</feature>
<dbReference type="Gene3D" id="2.150.10.10">
    <property type="entry name" value="Serralysin-like metalloprotease, C-terminal"/>
    <property type="match status" value="1"/>
</dbReference>
<dbReference type="EMBL" id="NIBU01000019">
    <property type="protein sequence ID" value="PHM35944.1"/>
    <property type="molecule type" value="Genomic_DNA"/>
</dbReference>
<dbReference type="OrthoDB" id="1632057at2"/>
<gene>
    <name evidence="4" type="ORF">Xinn_02014</name>
    <name evidence="5" type="ORF">XIS1_1790049</name>
</gene>
<reference evidence="4 7" key="3">
    <citation type="journal article" date="2017" name="Nat. Microbiol.">
        <title>Natural product diversity associated with the nematode symbionts Photorhabdus and Xenorhabdus.</title>
        <authorList>
            <person name="Tobias N.J."/>
            <person name="Wolff H."/>
            <person name="Djahanschiri B."/>
            <person name="Grundmann F."/>
            <person name="Kronenwerth M."/>
            <person name="Shi Y.M."/>
            <person name="Simonyi S."/>
            <person name="Grun P."/>
            <person name="Shapiro-Ilan D."/>
            <person name="Pidot S.J."/>
            <person name="Stinear T.P."/>
            <person name="Ebersberger I."/>
            <person name="Bode H.B."/>
        </authorList>
    </citation>
    <scope>NUCLEOTIDE SEQUENCE [LARGE SCALE GENOMIC DNA]</scope>
    <source>
        <strain evidence="4 7">DSM 16336</strain>
    </source>
</reference>
<dbReference type="Pfam" id="PF05658">
    <property type="entry name" value="YadA_head"/>
    <property type="match status" value="2"/>
</dbReference>
<feature type="compositionally biased region" description="Basic and acidic residues" evidence="1">
    <location>
        <begin position="1"/>
        <end position="10"/>
    </location>
</feature>
<dbReference type="InterPro" id="IPR008640">
    <property type="entry name" value="Adhesin_Head_dom"/>
</dbReference>
<organism evidence="5 6">
    <name type="scientific">Xenorhabdus innexi</name>
    <dbReference type="NCBI Taxonomy" id="290109"/>
    <lineage>
        <taxon>Bacteria</taxon>
        <taxon>Pseudomonadati</taxon>
        <taxon>Pseudomonadota</taxon>
        <taxon>Gammaproteobacteria</taxon>
        <taxon>Enterobacterales</taxon>
        <taxon>Morganellaceae</taxon>
        <taxon>Xenorhabdus</taxon>
    </lineage>
</organism>
<dbReference type="RefSeq" id="WP_086956731.1">
    <property type="nucleotide sequence ID" value="NZ_CAWNQC010000101.1"/>
</dbReference>